<dbReference type="OrthoDB" id="9775296at2"/>
<evidence type="ECO:0000256" key="1">
    <source>
        <dbReference type="ARBA" id="ARBA00006484"/>
    </source>
</evidence>
<dbReference type="GO" id="GO:0008206">
    <property type="term" value="P:bile acid metabolic process"/>
    <property type="evidence" value="ECO:0007669"/>
    <property type="project" value="UniProtKB-ARBA"/>
</dbReference>
<dbReference type="NCBIfam" id="NF005559">
    <property type="entry name" value="PRK07231.1"/>
    <property type="match status" value="1"/>
</dbReference>
<dbReference type="EC" id="1.1.1.47" evidence="3"/>
<reference evidence="3 4" key="1">
    <citation type="submission" date="2018-10" db="EMBL/GenBank/DDBJ databases">
        <title>Oceanobacillus sp. YLB-02 draft genome.</title>
        <authorList>
            <person name="Yu L."/>
        </authorList>
    </citation>
    <scope>NUCLEOTIDE SEQUENCE [LARGE SCALE GENOMIC DNA]</scope>
    <source>
        <strain evidence="3 4">YLB-02</strain>
    </source>
</reference>
<dbReference type="Pfam" id="PF13561">
    <property type="entry name" value="adh_short_C2"/>
    <property type="match status" value="1"/>
</dbReference>
<comment type="similarity">
    <text evidence="1">Belongs to the short-chain dehydrogenases/reductases (SDR) family.</text>
</comment>
<dbReference type="PRINTS" id="PR00081">
    <property type="entry name" value="GDHRDH"/>
</dbReference>
<name>A0A498DAC3_9BACI</name>
<evidence type="ECO:0000313" key="3">
    <source>
        <dbReference type="EMBL" id="RLL43880.1"/>
    </source>
</evidence>
<evidence type="ECO:0000256" key="2">
    <source>
        <dbReference type="ARBA" id="ARBA00023002"/>
    </source>
</evidence>
<dbReference type="PANTHER" id="PTHR42820:SF1">
    <property type="entry name" value="SHORT-CHAIN DEHYDROGENASE_REDUCTASE FAMILY PROTEIN"/>
    <property type="match status" value="1"/>
</dbReference>
<gene>
    <name evidence="3" type="ORF">D8M04_13305</name>
</gene>
<dbReference type="GO" id="GO:0047936">
    <property type="term" value="F:glucose 1-dehydrogenase [NAD(P)+] activity"/>
    <property type="evidence" value="ECO:0007669"/>
    <property type="project" value="UniProtKB-EC"/>
</dbReference>
<comment type="caution">
    <text evidence="3">The sequence shown here is derived from an EMBL/GenBank/DDBJ whole genome shotgun (WGS) entry which is preliminary data.</text>
</comment>
<dbReference type="PROSITE" id="PS00061">
    <property type="entry name" value="ADH_SHORT"/>
    <property type="match status" value="1"/>
</dbReference>
<dbReference type="FunFam" id="3.40.50.720:FF:000084">
    <property type="entry name" value="Short-chain dehydrogenase reductase"/>
    <property type="match status" value="1"/>
</dbReference>
<dbReference type="PRINTS" id="PR00080">
    <property type="entry name" value="SDRFAMILY"/>
</dbReference>
<proteinExistence type="inferred from homology"/>
<dbReference type="InterPro" id="IPR020904">
    <property type="entry name" value="Sc_DH/Rdtase_CS"/>
</dbReference>
<keyword evidence="4" id="KW-1185">Reference proteome</keyword>
<dbReference type="InterPro" id="IPR002347">
    <property type="entry name" value="SDR_fam"/>
</dbReference>
<dbReference type="EMBL" id="RCHR01000004">
    <property type="protein sequence ID" value="RLL43880.1"/>
    <property type="molecule type" value="Genomic_DNA"/>
</dbReference>
<dbReference type="Gene3D" id="3.40.50.720">
    <property type="entry name" value="NAD(P)-binding Rossmann-like Domain"/>
    <property type="match status" value="1"/>
</dbReference>
<evidence type="ECO:0000313" key="4">
    <source>
        <dbReference type="Proteomes" id="UP000270219"/>
    </source>
</evidence>
<keyword evidence="2 3" id="KW-0560">Oxidoreductase</keyword>
<dbReference type="SUPFAM" id="SSF51735">
    <property type="entry name" value="NAD(P)-binding Rossmann-fold domains"/>
    <property type="match status" value="1"/>
</dbReference>
<dbReference type="Proteomes" id="UP000270219">
    <property type="component" value="Unassembled WGS sequence"/>
</dbReference>
<sequence length="250" mass="26491">MMGILDGKVAVVTGGSRGMGEIHVRELVNEGAKVIISDLNEELGEKVSEDIGDNTIFVKHDVTNFDDWENIIIKARETFGSIDILVNNAGVGGPHKKINDLSIADYKTTIDVDLNGVFLGMKALIPHMIDNNGGSIINISSVAGLRHDDVTPNAAYTAAKHGVIGLTRAGAVEYANKNIKINAICPGTVLTPLLEENLSEEELEAVGSTSPIGRFANSKEISQAIIFLASDKSSYINGEYIVVDGGTAAS</sequence>
<dbReference type="InterPro" id="IPR036291">
    <property type="entry name" value="NAD(P)-bd_dom_sf"/>
</dbReference>
<organism evidence="3 4">
    <name type="scientific">Oceanobacillus piezotolerans</name>
    <dbReference type="NCBI Taxonomy" id="2448030"/>
    <lineage>
        <taxon>Bacteria</taxon>
        <taxon>Bacillati</taxon>
        <taxon>Bacillota</taxon>
        <taxon>Bacilli</taxon>
        <taxon>Bacillales</taxon>
        <taxon>Bacillaceae</taxon>
        <taxon>Oceanobacillus</taxon>
    </lineage>
</organism>
<dbReference type="AlphaFoldDB" id="A0A498DAC3"/>
<dbReference type="PANTHER" id="PTHR42820">
    <property type="entry name" value="SHORT-CHAIN DEHYDROGENASE REDUCTASE"/>
    <property type="match status" value="1"/>
</dbReference>
<accession>A0A498DAC3</accession>
<protein>
    <submittedName>
        <fullName evidence="3">Glucose 1-dehydrogenase</fullName>
        <ecNumber evidence="3">1.1.1.47</ecNumber>
    </submittedName>
</protein>